<keyword evidence="2" id="KW-0479">Metal-binding</keyword>
<dbReference type="InterPro" id="IPR044066">
    <property type="entry name" value="TRIAD_supradom"/>
</dbReference>
<dbReference type="GO" id="GO:0008270">
    <property type="term" value="F:zinc ion binding"/>
    <property type="evidence" value="ECO:0007669"/>
    <property type="project" value="UniProtKB-KW"/>
</dbReference>
<accession>A0A6A0GRE4</accession>
<keyword evidence="4" id="KW-0863">Zinc-finger</keyword>
<evidence type="ECO:0000256" key="2">
    <source>
        <dbReference type="ARBA" id="ARBA00022723"/>
    </source>
</evidence>
<evidence type="ECO:0000259" key="7">
    <source>
        <dbReference type="PROSITE" id="PS51873"/>
    </source>
</evidence>
<evidence type="ECO:0000256" key="6">
    <source>
        <dbReference type="ARBA" id="ARBA00022833"/>
    </source>
</evidence>
<keyword evidence="3" id="KW-0677">Repeat</keyword>
<dbReference type="PROSITE" id="PS51873">
    <property type="entry name" value="TRIAD"/>
    <property type="match status" value="1"/>
</dbReference>
<dbReference type="GO" id="GO:0097039">
    <property type="term" value="P:protein linear polyubiquitination"/>
    <property type="evidence" value="ECO:0007669"/>
    <property type="project" value="TreeGrafter"/>
</dbReference>
<feature type="domain" description="RING-type" evidence="7">
    <location>
        <begin position="1"/>
        <end position="168"/>
    </location>
</feature>
<organism evidence="8">
    <name type="scientific">Hyalella azteca</name>
    <name type="common">Amphipod</name>
    <dbReference type="NCBI Taxonomy" id="294128"/>
    <lineage>
        <taxon>Eukaryota</taxon>
        <taxon>Metazoa</taxon>
        <taxon>Ecdysozoa</taxon>
        <taxon>Arthropoda</taxon>
        <taxon>Crustacea</taxon>
        <taxon>Multicrustacea</taxon>
        <taxon>Malacostraca</taxon>
        <taxon>Eumalacostraca</taxon>
        <taxon>Peracarida</taxon>
        <taxon>Amphipoda</taxon>
        <taxon>Senticaudata</taxon>
        <taxon>Talitrida</taxon>
        <taxon>Talitroidea</taxon>
        <taxon>Hyalellidae</taxon>
        <taxon>Hyalella</taxon>
    </lineage>
</organism>
<dbReference type="EMBL" id="JQDR03016293">
    <property type="protein sequence ID" value="KAA0185443.1"/>
    <property type="molecule type" value="Genomic_DNA"/>
</dbReference>
<dbReference type="AlphaFoldDB" id="A0A6A0GRE4"/>
<dbReference type="PANTHER" id="PTHR16004">
    <property type="entry name" value="RING FINGER PROTEIN 31-RELATED"/>
    <property type="match status" value="1"/>
</dbReference>
<dbReference type="Proteomes" id="UP000711488">
    <property type="component" value="Unassembled WGS sequence"/>
</dbReference>
<dbReference type="PANTHER" id="PTHR16004:SF2">
    <property type="entry name" value="E3 UBIQUITIN-PROTEIN LIGASE LUBEL"/>
    <property type="match status" value="1"/>
</dbReference>
<dbReference type="InterPro" id="IPR013083">
    <property type="entry name" value="Znf_RING/FYVE/PHD"/>
</dbReference>
<evidence type="ECO:0000256" key="1">
    <source>
        <dbReference type="ARBA" id="ARBA00022679"/>
    </source>
</evidence>
<name>A0A6A0GRE4_HYAAZ</name>
<dbReference type="InterPro" id="IPR026254">
    <property type="entry name" value="RNF31-like"/>
</dbReference>
<keyword evidence="6" id="KW-0862">Zinc</keyword>
<proteinExistence type="predicted"/>
<reference evidence="8" key="3">
    <citation type="submission" date="2019-06" db="EMBL/GenBank/DDBJ databases">
        <authorList>
            <person name="Poynton C."/>
            <person name="Hasenbein S."/>
            <person name="Benoit J.B."/>
            <person name="Sepulveda M.S."/>
            <person name="Poelchau M.F."/>
            <person name="Murali S.C."/>
            <person name="Chen S."/>
            <person name="Glastad K.M."/>
            <person name="Werren J.H."/>
            <person name="Vineis J.H."/>
            <person name="Bowen J.L."/>
            <person name="Friedrich M."/>
            <person name="Jones J."/>
            <person name="Robertson H.M."/>
            <person name="Feyereisen R."/>
            <person name="Mechler-Hickson A."/>
            <person name="Mathers N."/>
            <person name="Lee C.E."/>
            <person name="Colbourne J.K."/>
            <person name="Biales A."/>
            <person name="Johnston J.S."/>
            <person name="Wellborn G.A."/>
            <person name="Rosendale A.J."/>
            <person name="Cridge A.G."/>
            <person name="Munoz-Torres M.C."/>
            <person name="Bain P.A."/>
            <person name="Manny A.R."/>
            <person name="Major K.M."/>
            <person name="Lambert F.N."/>
            <person name="Vulpe C.D."/>
            <person name="Tuck P."/>
            <person name="Blalock B.J."/>
            <person name="Lin Y.-Y."/>
            <person name="Smith M.E."/>
            <person name="Ochoa-Acuna H."/>
            <person name="Chen M.-J.M."/>
            <person name="Childers C.P."/>
            <person name="Qu J."/>
            <person name="Dugan S."/>
            <person name="Lee S.L."/>
            <person name="Chao H."/>
            <person name="Dinh H."/>
            <person name="Han Y."/>
            <person name="Doddapaneni H."/>
            <person name="Worley K.C."/>
            <person name="Muzny D.M."/>
            <person name="Gibbs R.A."/>
            <person name="Richards S."/>
        </authorList>
    </citation>
    <scope>NUCLEOTIDE SEQUENCE</scope>
    <source>
        <strain evidence="8">HAZT.00-mixed</strain>
        <tissue evidence="8">Whole organism</tissue>
    </source>
</reference>
<evidence type="ECO:0000256" key="4">
    <source>
        <dbReference type="ARBA" id="ARBA00022771"/>
    </source>
</evidence>
<evidence type="ECO:0000256" key="5">
    <source>
        <dbReference type="ARBA" id="ARBA00022786"/>
    </source>
</evidence>
<gene>
    <name evidence="8" type="ORF">HAZT_HAZT001244</name>
</gene>
<dbReference type="Gene3D" id="1.20.120.1750">
    <property type="match status" value="1"/>
</dbReference>
<dbReference type="SUPFAM" id="SSF57850">
    <property type="entry name" value="RING/U-box"/>
    <property type="match status" value="2"/>
</dbReference>
<keyword evidence="1" id="KW-0808">Transferase</keyword>
<dbReference type="GO" id="GO:0036435">
    <property type="term" value="F:K48-linked polyubiquitin modification-dependent protein binding"/>
    <property type="evidence" value="ECO:0007669"/>
    <property type="project" value="TreeGrafter"/>
</dbReference>
<keyword evidence="5" id="KW-0833">Ubl conjugation pathway</keyword>
<dbReference type="GO" id="GO:1990450">
    <property type="term" value="F:linear polyubiquitin binding"/>
    <property type="evidence" value="ECO:0007669"/>
    <property type="project" value="TreeGrafter"/>
</dbReference>
<dbReference type="Pfam" id="PF22191">
    <property type="entry name" value="IBR_1"/>
    <property type="match status" value="1"/>
</dbReference>
<dbReference type="GO" id="GO:0070530">
    <property type="term" value="F:K63-linked polyubiquitin modification-dependent protein binding"/>
    <property type="evidence" value="ECO:0007669"/>
    <property type="project" value="TreeGrafter"/>
</dbReference>
<evidence type="ECO:0000256" key="3">
    <source>
        <dbReference type="ARBA" id="ARBA00022737"/>
    </source>
</evidence>
<protein>
    <recommendedName>
        <fullName evidence="7">RING-type domain-containing protein</fullName>
    </recommendedName>
</protein>
<dbReference type="Gene3D" id="3.30.40.10">
    <property type="entry name" value="Zinc/RING finger domain, C3HC4 (zinc finger)"/>
    <property type="match status" value="1"/>
</dbReference>
<reference evidence="8" key="2">
    <citation type="journal article" date="2018" name="Environ. Sci. Technol.">
        <title>The Toxicogenome of Hyalella azteca: A Model for Sediment Ecotoxicology and Evolutionary Toxicology.</title>
        <authorList>
            <person name="Poynton H.C."/>
            <person name="Hasenbein S."/>
            <person name="Benoit J.B."/>
            <person name="Sepulveda M.S."/>
            <person name="Poelchau M.F."/>
            <person name="Hughes D.S.T."/>
            <person name="Murali S.C."/>
            <person name="Chen S."/>
            <person name="Glastad K.M."/>
            <person name="Goodisman M.A.D."/>
            <person name="Werren J.H."/>
            <person name="Vineis J.H."/>
            <person name="Bowen J.L."/>
            <person name="Friedrich M."/>
            <person name="Jones J."/>
            <person name="Robertson H.M."/>
            <person name="Feyereisen R."/>
            <person name="Mechler-Hickson A."/>
            <person name="Mathers N."/>
            <person name="Lee C.E."/>
            <person name="Colbourne J.K."/>
            <person name="Biales A."/>
            <person name="Johnston J.S."/>
            <person name="Wellborn G.A."/>
            <person name="Rosendale A.J."/>
            <person name="Cridge A.G."/>
            <person name="Munoz-Torres M.C."/>
            <person name="Bain P.A."/>
            <person name="Manny A.R."/>
            <person name="Major K.M."/>
            <person name="Lambert F.N."/>
            <person name="Vulpe C.D."/>
            <person name="Tuck P."/>
            <person name="Blalock B.J."/>
            <person name="Lin Y.Y."/>
            <person name="Smith M.E."/>
            <person name="Ochoa-Acuna H."/>
            <person name="Chen M.M."/>
            <person name="Childers C.P."/>
            <person name="Qu J."/>
            <person name="Dugan S."/>
            <person name="Lee S.L."/>
            <person name="Chao H."/>
            <person name="Dinh H."/>
            <person name="Han Y."/>
            <person name="Doddapaneni H."/>
            <person name="Worley K.C."/>
            <person name="Muzny D.M."/>
            <person name="Gibbs R.A."/>
            <person name="Richards S."/>
        </authorList>
    </citation>
    <scope>NUCLEOTIDE SEQUENCE</scope>
    <source>
        <strain evidence="8">HAZT.00-mixed</strain>
        <tissue evidence="8">Whole organism</tissue>
    </source>
</reference>
<reference evidence="8" key="1">
    <citation type="submission" date="2014-08" db="EMBL/GenBank/DDBJ databases">
        <authorList>
            <person name="Murali S."/>
            <person name="Richards S."/>
            <person name="Bandaranaike D."/>
            <person name="Bellair M."/>
            <person name="Blankenburg K."/>
            <person name="Chao H."/>
            <person name="Dinh H."/>
            <person name="Doddapaneni H."/>
            <person name="Dugan-Rocha S."/>
            <person name="Elkadiri S."/>
            <person name="Gnanaolivu R."/>
            <person name="Hughes D."/>
            <person name="Lee S."/>
            <person name="Li M."/>
            <person name="Ming W."/>
            <person name="Munidasa M."/>
            <person name="Muniz J."/>
            <person name="Nguyen L."/>
            <person name="Osuji N."/>
            <person name="Pu L.-L."/>
            <person name="Puazo M."/>
            <person name="Skinner E."/>
            <person name="Qu C."/>
            <person name="Quiroz J."/>
            <person name="Raj R."/>
            <person name="Weissenberger G."/>
            <person name="Xin Y."/>
            <person name="Zou X."/>
            <person name="Han Y."/>
            <person name="Worley K."/>
            <person name="Muzny D."/>
            <person name="Gibbs R."/>
        </authorList>
    </citation>
    <scope>NUCLEOTIDE SEQUENCE</scope>
    <source>
        <strain evidence="8">HAZT.00-mixed</strain>
        <tissue evidence="8">Whole organism</tissue>
    </source>
</reference>
<dbReference type="GO" id="GO:0071797">
    <property type="term" value="C:LUBAC complex"/>
    <property type="evidence" value="ECO:0007669"/>
    <property type="project" value="InterPro"/>
</dbReference>
<dbReference type="GO" id="GO:0061630">
    <property type="term" value="F:ubiquitin protein ligase activity"/>
    <property type="evidence" value="ECO:0007669"/>
    <property type="project" value="TreeGrafter"/>
</dbReference>
<comment type="caution">
    <text evidence="8">The sequence shown here is derived from an EMBL/GenBank/DDBJ whole genome shotgun (WGS) entry which is preliminary data.</text>
</comment>
<evidence type="ECO:0000313" key="8">
    <source>
        <dbReference type="EMBL" id="KAA0185443.1"/>
    </source>
</evidence>
<sequence>MRKMVSMLYCTHRCCMDCAKTYFTYQIKTKNIRELRCPFCNEPNLDTVEESATEYFNHLDILLKSIVDADTHELFQRKLRDLSLMSVTLWEEQHEGISCDAFAKWKHENDPEAQAQGVAKHLAENGITCPKCRFQYSLAKGGCMHFTCSECKYEFCSGCGQPFRQGAR</sequence>